<feature type="region of interest" description="Disordered" evidence="1">
    <location>
        <begin position="666"/>
        <end position="702"/>
    </location>
</feature>
<keyword evidence="4" id="KW-1185">Reference proteome</keyword>
<dbReference type="Proteomes" id="UP000006039">
    <property type="component" value="Unassembled WGS sequence"/>
</dbReference>
<protein>
    <recommendedName>
        <fullName evidence="5">VTC domain-containing protein</fullName>
    </recommendedName>
</protein>
<proteinExistence type="predicted"/>
<dbReference type="GeneID" id="20344629"/>
<gene>
    <name evidence="3" type="primary">20344629</name>
    <name evidence="2" type="ORF">GGTG_04171</name>
</gene>
<dbReference type="eggNOG" id="ENOG502QPI4">
    <property type="taxonomic scope" value="Eukaryota"/>
</dbReference>
<name>J3NSC5_GAET3</name>
<evidence type="ECO:0000256" key="1">
    <source>
        <dbReference type="SAM" id="MobiDB-lite"/>
    </source>
</evidence>
<reference evidence="3" key="5">
    <citation type="submission" date="2018-04" db="UniProtKB">
        <authorList>
            <consortium name="EnsemblFungi"/>
        </authorList>
    </citation>
    <scope>IDENTIFICATION</scope>
    <source>
        <strain evidence="3">R3-111a-1</strain>
    </source>
</reference>
<evidence type="ECO:0000313" key="2">
    <source>
        <dbReference type="EMBL" id="EJT79082.1"/>
    </source>
</evidence>
<feature type="compositionally biased region" description="Low complexity" evidence="1">
    <location>
        <begin position="67"/>
        <end position="76"/>
    </location>
</feature>
<dbReference type="HOGENOM" id="CLU_015126_0_0_1"/>
<reference evidence="2" key="3">
    <citation type="submission" date="2010-09" db="EMBL/GenBank/DDBJ databases">
        <title>Annotation of Gaeumannomyces graminis var. tritici R3-111a-1.</title>
        <authorList>
            <consortium name="The Broad Institute Genome Sequencing Platform"/>
            <person name="Ma L.-J."/>
            <person name="Dead R."/>
            <person name="Young S.K."/>
            <person name="Zeng Q."/>
            <person name="Gargeya S."/>
            <person name="Fitzgerald M."/>
            <person name="Haas B."/>
            <person name="Abouelleil A."/>
            <person name="Alvarado L."/>
            <person name="Arachchi H.M."/>
            <person name="Berlin A."/>
            <person name="Brown A."/>
            <person name="Chapman S.B."/>
            <person name="Chen Z."/>
            <person name="Dunbar C."/>
            <person name="Freedman E."/>
            <person name="Gearin G."/>
            <person name="Gellesch M."/>
            <person name="Goldberg J."/>
            <person name="Griggs A."/>
            <person name="Gujja S."/>
            <person name="Heiman D."/>
            <person name="Howarth C."/>
            <person name="Larson L."/>
            <person name="Lui A."/>
            <person name="MacDonald P.J.P."/>
            <person name="Mehta T."/>
            <person name="Montmayeur A."/>
            <person name="Murphy C."/>
            <person name="Neiman D."/>
            <person name="Pearson M."/>
            <person name="Priest M."/>
            <person name="Roberts A."/>
            <person name="Saif S."/>
            <person name="Shea T."/>
            <person name="Shenoy N."/>
            <person name="Sisk P."/>
            <person name="Stolte C."/>
            <person name="Sykes S."/>
            <person name="Yandava C."/>
            <person name="Wortman J."/>
            <person name="Nusbaum C."/>
            <person name="Birren B."/>
        </authorList>
    </citation>
    <scope>NUCLEOTIDE SEQUENCE</scope>
    <source>
        <strain evidence="2">R3-111a-1</strain>
    </source>
</reference>
<dbReference type="PANTHER" id="PTHR42345">
    <property type="entry name" value="TPR_REGION DOMAIN-CONTAINING PROTEIN"/>
    <property type="match status" value="1"/>
</dbReference>
<dbReference type="AlphaFoldDB" id="J3NSC5"/>
<dbReference type="EMBL" id="GL385396">
    <property type="protein sequence ID" value="EJT79082.1"/>
    <property type="molecule type" value="Genomic_DNA"/>
</dbReference>
<reference evidence="3" key="4">
    <citation type="journal article" date="2015" name="G3 (Bethesda)">
        <title>Genome sequences of three phytopathogenic species of the Magnaporthaceae family of fungi.</title>
        <authorList>
            <person name="Okagaki L.H."/>
            <person name="Nunes C.C."/>
            <person name="Sailsbery J."/>
            <person name="Clay B."/>
            <person name="Brown D."/>
            <person name="John T."/>
            <person name="Oh Y."/>
            <person name="Young N."/>
            <person name="Fitzgerald M."/>
            <person name="Haas B.J."/>
            <person name="Zeng Q."/>
            <person name="Young S."/>
            <person name="Adiconis X."/>
            <person name="Fan L."/>
            <person name="Levin J.Z."/>
            <person name="Mitchell T.K."/>
            <person name="Okubara P.A."/>
            <person name="Farman M.L."/>
            <person name="Kohn L.M."/>
            <person name="Birren B."/>
            <person name="Ma L.-J."/>
            <person name="Dean R.A."/>
        </authorList>
    </citation>
    <scope>NUCLEOTIDE SEQUENCE</scope>
    <source>
        <strain evidence="3">R3-111a-1</strain>
    </source>
</reference>
<feature type="compositionally biased region" description="Basic and acidic residues" evidence="1">
    <location>
        <begin position="85"/>
        <end position="98"/>
    </location>
</feature>
<reference evidence="2" key="2">
    <citation type="submission" date="2010-07" db="EMBL/GenBank/DDBJ databases">
        <authorList>
            <consortium name="The Broad Institute Genome Sequencing Platform"/>
            <consortium name="Broad Institute Genome Sequencing Center for Infectious Disease"/>
            <person name="Ma L.-J."/>
            <person name="Dead R."/>
            <person name="Young S."/>
            <person name="Zeng Q."/>
            <person name="Koehrsen M."/>
            <person name="Alvarado L."/>
            <person name="Berlin A."/>
            <person name="Chapman S.B."/>
            <person name="Chen Z."/>
            <person name="Freedman E."/>
            <person name="Gellesch M."/>
            <person name="Goldberg J."/>
            <person name="Griggs A."/>
            <person name="Gujja S."/>
            <person name="Heilman E.R."/>
            <person name="Heiman D."/>
            <person name="Hepburn T."/>
            <person name="Howarth C."/>
            <person name="Jen D."/>
            <person name="Larson L."/>
            <person name="Mehta T."/>
            <person name="Neiman D."/>
            <person name="Pearson M."/>
            <person name="Roberts A."/>
            <person name="Saif S."/>
            <person name="Shea T."/>
            <person name="Shenoy N."/>
            <person name="Sisk P."/>
            <person name="Stolte C."/>
            <person name="Sykes S."/>
            <person name="Walk T."/>
            <person name="White J."/>
            <person name="Yandava C."/>
            <person name="Haas B."/>
            <person name="Nusbaum C."/>
            <person name="Birren B."/>
        </authorList>
    </citation>
    <scope>NUCLEOTIDE SEQUENCE</scope>
    <source>
        <strain evidence="2">R3-111a-1</strain>
    </source>
</reference>
<sequence>MSEEKKKGGFWGSLFRSKSRRKGKDGYDDDDSNDDTRDHDDYERRSPDRRRHSEPGMGRDIGHGDDSASPSSSASPVRRPLSKHSGADKGKGKARRDSTAPAGTWRRRRRRGPLTDWPPSNVPSEEDLTLGHAMDLVSRGAPVFTGHRRPVPHASESYYALFATASAGVRGAATDAANLHDAMAQLMTMRWTAATGATRTTSSGRPAPVPAARPWETLEQPSLAFHFGARPGTVALNRWVSRASSLPPTLTLRDTGIALRDADLERIMRRLRELERYGLEDDDEKLMYNNLYGKFLRDRGKPLSPHRTIDKQITDLIEVLSRPGWWIDFSDPRNQIATRFIFDRGEQNHEQYVRFFHQLLFSCELDLRINSSQHSENPREKILAQLPPTIQWSIALSRRWRDNMRIDEFGDTAKQVKLRLKLKRRQMSMLKRFAQMMKWPNLAEMLENMADEDSEDALGAVSSHAMAFFSGLVLPGMSFPFLMMNSLIDVDPDHATDELALLTHLHPCCGFQYRGSYTYWSSASVVGRVLAPTCREVGGWVGPARPTRDLARTQIARIRTRRPRLAGPGTNPAAGASVSPLPPTILLDSTPLSPTTPGPQPHFQGLRLMSPDEVLSMRERSDPLGPPAESFPVLDYDLPRPQGDSAGTGEIVDTVRVEKLTLRRINAPGPVPGTANPSTPMLGGEGQPPPPPAPGGGGGGGGVGVFDAGIQFAIDGAPWPLRLSFEVEFVSAWPCVEGPHPLFYEYAYASVPVDRVVEIRDWGGMYGGGMGEGAVSTSSLGGMMSSSAARGKMPQRPPPVVRDPADDSKVLVVEAFGVPDNEVLARAWCAHWGLNAIVADVRKTCMSCAIREAYAATLTVVILVEDIKQEPDR</sequence>
<dbReference type="RefSeq" id="XP_009220227.1">
    <property type="nucleotide sequence ID" value="XM_009221963.1"/>
</dbReference>
<reference evidence="4" key="1">
    <citation type="submission" date="2010-07" db="EMBL/GenBank/DDBJ databases">
        <title>The genome sequence of Gaeumannomyces graminis var. tritici strain R3-111a-1.</title>
        <authorList>
            <consortium name="The Broad Institute Genome Sequencing Platform"/>
            <person name="Ma L.-J."/>
            <person name="Dead R."/>
            <person name="Young S."/>
            <person name="Zeng Q."/>
            <person name="Koehrsen M."/>
            <person name="Alvarado L."/>
            <person name="Berlin A."/>
            <person name="Chapman S.B."/>
            <person name="Chen Z."/>
            <person name="Freedman E."/>
            <person name="Gellesch M."/>
            <person name="Goldberg J."/>
            <person name="Griggs A."/>
            <person name="Gujja S."/>
            <person name="Heilman E.R."/>
            <person name="Heiman D."/>
            <person name="Hepburn T."/>
            <person name="Howarth C."/>
            <person name="Jen D."/>
            <person name="Larson L."/>
            <person name="Mehta T."/>
            <person name="Neiman D."/>
            <person name="Pearson M."/>
            <person name="Roberts A."/>
            <person name="Saif S."/>
            <person name="Shea T."/>
            <person name="Shenoy N."/>
            <person name="Sisk P."/>
            <person name="Stolte C."/>
            <person name="Sykes S."/>
            <person name="Walk T."/>
            <person name="White J."/>
            <person name="Yandava C."/>
            <person name="Haas B."/>
            <person name="Nusbaum C."/>
            <person name="Birren B."/>
        </authorList>
    </citation>
    <scope>NUCLEOTIDE SEQUENCE [LARGE SCALE GENOMIC DNA]</scope>
    <source>
        <strain evidence="4">R3-111a-1</strain>
    </source>
</reference>
<dbReference type="OrthoDB" id="6493944at2759"/>
<feature type="region of interest" description="Disordered" evidence="1">
    <location>
        <begin position="1"/>
        <end position="127"/>
    </location>
</feature>
<evidence type="ECO:0008006" key="5">
    <source>
        <dbReference type="Google" id="ProtNLM"/>
    </source>
</evidence>
<dbReference type="PANTHER" id="PTHR42345:SF1">
    <property type="entry name" value="VTC DOMAIN-CONTAINING PROTEIN"/>
    <property type="match status" value="1"/>
</dbReference>
<dbReference type="STRING" id="644352.J3NSC5"/>
<evidence type="ECO:0000313" key="4">
    <source>
        <dbReference type="Proteomes" id="UP000006039"/>
    </source>
</evidence>
<dbReference type="EnsemblFungi" id="EJT79082">
    <property type="protein sequence ID" value="EJT79082"/>
    <property type="gene ID" value="GGTG_04171"/>
</dbReference>
<evidence type="ECO:0000313" key="3">
    <source>
        <dbReference type="EnsemblFungi" id="EJT79082"/>
    </source>
</evidence>
<feature type="compositionally biased region" description="Basic and acidic residues" evidence="1">
    <location>
        <begin position="34"/>
        <end position="54"/>
    </location>
</feature>
<organism evidence="2">
    <name type="scientific">Gaeumannomyces tritici (strain R3-111a-1)</name>
    <name type="common">Wheat and barley take-all root rot fungus</name>
    <name type="synonym">Gaeumannomyces graminis var. tritici</name>
    <dbReference type="NCBI Taxonomy" id="644352"/>
    <lineage>
        <taxon>Eukaryota</taxon>
        <taxon>Fungi</taxon>
        <taxon>Dikarya</taxon>
        <taxon>Ascomycota</taxon>
        <taxon>Pezizomycotina</taxon>
        <taxon>Sordariomycetes</taxon>
        <taxon>Sordariomycetidae</taxon>
        <taxon>Magnaporthales</taxon>
        <taxon>Magnaporthaceae</taxon>
        <taxon>Gaeumannomyces</taxon>
    </lineage>
</organism>
<accession>J3NSC5</accession>
<dbReference type="VEuPathDB" id="FungiDB:GGTG_04171"/>
<feature type="region of interest" description="Disordered" evidence="1">
    <location>
        <begin position="561"/>
        <end position="580"/>
    </location>
</feature>